<dbReference type="AlphaFoldDB" id="A0A839EV81"/>
<dbReference type="EMBL" id="JACGXL010000001">
    <property type="protein sequence ID" value="MBA8886503.1"/>
    <property type="molecule type" value="Genomic_DNA"/>
</dbReference>
<accession>A0A839EV81</accession>
<gene>
    <name evidence="3" type="ORF">FHW12_000694</name>
</gene>
<dbReference type="RefSeq" id="WP_182529580.1">
    <property type="nucleotide sequence ID" value="NZ_JACGXL010000001.1"/>
</dbReference>
<feature type="signal peptide" evidence="2">
    <location>
        <begin position="1"/>
        <end position="24"/>
    </location>
</feature>
<keyword evidence="4" id="KW-1185">Reference proteome</keyword>
<evidence type="ECO:0000313" key="4">
    <source>
        <dbReference type="Proteomes" id="UP000550401"/>
    </source>
</evidence>
<evidence type="ECO:0000256" key="1">
    <source>
        <dbReference type="SAM" id="MobiDB-lite"/>
    </source>
</evidence>
<evidence type="ECO:0000256" key="2">
    <source>
        <dbReference type="SAM" id="SignalP"/>
    </source>
</evidence>
<sequence length="474" mass="48498">MSARYTTLAAAVTLAVAFSAPVDALTITRAFSGLWVDAAQPARGLGAEVVAGTTGPELHAYWFTRDAAGKPLWIKAQGPIKGNVAVLDASVASVSPTVHWGKVTASFDDCGHGTLAFQPDDSRQRTAASSIVRASASSTDACTGGLSDDHVASNDVRIVQFLGNTGVVPAASGKARFEDRGDRSDFKVQVEDLPAGAYSLRVAGTERATLNVVAASIGTFAEAEFRSPVEPGKLLLDFDPRAQLVEVVQGSTVFLSRTFAGGTRDDDANPGGTLERYVLELEAANDGPQMRAVLDDGRGRSEFSVELEDFAPGRYTLLVNGAEQGAIDVVAVEGGTEGEIEFRDPPEPGHADLDFDPRGQSIAIVADASIVLSGTFPSVPTNSIGHGNGNDDPPGDDHGGGGNDDPPGDDHGGGGNDDPPGDDHGGGGNDDPPGDDHGGGGNDDPPGDDHGGGGNDDPPGDDHGSGGGRGRGRH</sequence>
<keyword evidence="2" id="KW-0732">Signal</keyword>
<feature type="compositionally biased region" description="Gly residues" evidence="1">
    <location>
        <begin position="465"/>
        <end position="474"/>
    </location>
</feature>
<feature type="region of interest" description="Disordered" evidence="1">
    <location>
        <begin position="381"/>
        <end position="474"/>
    </location>
</feature>
<organism evidence="3 4">
    <name type="scientific">Dokdonella fugitiva</name>
    <dbReference type="NCBI Taxonomy" id="328517"/>
    <lineage>
        <taxon>Bacteria</taxon>
        <taxon>Pseudomonadati</taxon>
        <taxon>Pseudomonadota</taxon>
        <taxon>Gammaproteobacteria</taxon>
        <taxon>Lysobacterales</taxon>
        <taxon>Rhodanobacteraceae</taxon>
        <taxon>Dokdonella</taxon>
    </lineage>
</organism>
<proteinExistence type="predicted"/>
<feature type="chain" id="PRO_5032799848" evidence="2">
    <location>
        <begin position="25"/>
        <end position="474"/>
    </location>
</feature>
<comment type="caution">
    <text evidence="3">The sequence shown here is derived from an EMBL/GenBank/DDBJ whole genome shotgun (WGS) entry which is preliminary data.</text>
</comment>
<dbReference type="Proteomes" id="UP000550401">
    <property type="component" value="Unassembled WGS sequence"/>
</dbReference>
<protein>
    <submittedName>
        <fullName evidence="3">Uncharacterized protein</fullName>
    </submittedName>
</protein>
<evidence type="ECO:0000313" key="3">
    <source>
        <dbReference type="EMBL" id="MBA8886503.1"/>
    </source>
</evidence>
<reference evidence="3 4" key="1">
    <citation type="submission" date="2020-07" db="EMBL/GenBank/DDBJ databases">
        <title>Genomic Encyclopedia of Type Strains, Phase IV (KMG-V): Genome sequencing to study the core and pangenomes of soil and plant-associated prokaryotes.</title>
        <authorList>
            <person name="Whitman W."/>
        </authorList>
    </citation>
    <scope>NUCLEOTIDE SEQUENCE [LARGE SCALE GENOMIC DNA]</scope>
    <source>
        <strain evidence="3 4">RH2WT43</strain>
    </source>
</reference>
<name>A0A839EV81_9GAMM</name>